<feature type="region of interest" description="Disordered" evidence="1">
    <location>
        <begin position="160"/>
        <end position="223"/>
    </location>
</feature>
<accession>A0AAP0L9W0</accession>
<name>A0AAP0L9W0_9MAGN</name>
<dbReference type="AlphaFoldDB" id="A0AAP0L9W0"/>
<feature type="compositionally biased region" description="Polar residues" evidence="1">
    <location>
        <begin position="191"/>
        <end position="223"/>
    </location>
</feature>
<evidence type="ECO:0000256" key="1">
    <source>
        <dbReference type="SAM" id="MobiDB-lite"/>
    </source>
</evidence>
<feature type="compositionally biased region" description="Basic and acidic residues" evidence="1">
    <location>
        <begin position="160"/>
        <end position="171"/>
    </location>
</feature>
<organism evidence="2 3">
    <name type="scientific">Stephania cephalantha</name>
    <dbReference type="NCBI Taxonomy" id="152367"/>
    <lineage>
        <taxon>Eukaryota</taxon>
        <taxon>Viridiplantae</taxon>
        <taxon>Streptophyta</taxon>
        <taxon>Embryophyta</taxon>
        <taxon>Tracheophyta</taxon>
        <taxon>Spermatophyta</taxon>
        <taxon>Magnoliopsida</taxon>
        <taxon>Ranunculales</taxon>
        <taxon>Menispermaceae</taxon>
        <taxon>Menispermoideae</taxon>
        <taxon>Cissampelideae</taxon>
        <taxon>Stephania</taxon>
    </lineage>
</organism>
<sequence length="298" mass="33032">MPPHYTELSLSIWRVAALGSRVVASALDGFRPLGHLPLTYRQSLFKCQVSVNYWSGSVEMREMTLRYACNAKSGVKDFIGTRVGAGRMCVSIDQRPLDNHGSCSLCPKVFIRLPRNYCTYGSRRGVDSYPRPSAKYYHEPILMGLGNMVGRAIRIDLKSEMSQRGGTDEKTSPATLKGTHTSLSPLRDITNRQQKAVTPITPSTEPKINSKKGPSSSLQPPANLESSLLDELGVLKKRIRMGELCWKAVQQPVCANLEQQKETSEPMDVMEEHISKRGGITSDPICKKLVSLPVQNEI</sequence>
<protein>
    <submittedName>
        <fullName evidence="2">Uncharacterized protein</fullName>
    </submittedName>
</protein>
<gene>
    <name evidence="2" type="ORF">Scep_002232</name>
</gene>
<comment type="caution">
    <text evidence="2">The sequence shown here is derived from an EMBL/GenBank/DDBJ whole genome shotgun (WGS) entry which is preliminary data.</text>
</comment>
<dbReference type="EMBL" id="JBBNAG010000001">
    <property type="protein sequence ID" value="KAK9167041.1"/>
    <property type="molecule type" value="Genomic_DNA"/>
</dbReference>
<reference evidence="2 3" key="1">
    <citation type="submission" date="2024-01" db="EMBL/GenBank/DDBJ databases">
        <title>Genome assemblies of Stephania.</title>
        <authorList>
            <person name="Yang L."/>
        </authorList>
    </citation>
    <scope>NUCLEOTIDE SEQUENCE [LARGE SCALE GENOMIC DNA]</scope>
    <source>
        <strain evidence="2">JXDWG</strain>
        <tissue evidence="2">Leaf</tissue>
    </source>
</reference>
<evidence type="ECO:0000313" key="2">
    <source>
        <dbReference type="EMBL" id="KAK9167041.1"/>
    </source>
</evidence>
<feature type="compositionally biased region" description="Polar residues" evidence="1">
    <location>
        <begin position="172"/>
        <end position="184"/>
    </location>
</feature>
<dbReference type="Proteomes" id="UP001419268">
    <property type="component" value="Unassembled WGS sequence"/>
</dbReference>
<proteinExistence type="predicted"/>
<evidence type="ECO:0000313" key="3">
    <source>
        <dbReference type="Proteomes" id="UP001419268"/>
    </source>
</evidence>
<keyword evidence="3" id="KW-1185">Reference proteome</keyword>